<dbReference type="Gene3D" id="3.30.420.10">
    <property type="entry name" value="Ribonuclease H-like superfamily/Ribonuclease H"/>
    <property type="match status" value="1"/>
</dbReference>
<protein>
    <recommendedName>
        <fullName evidence="8">Exonuclease domain-containing protein</fullName>
    </recommendedName>
</protein>
<dbReference type="AlphaFoldDB" id="A0A261XVF7"/>
<keyword evidence="6" id="KW-0539">Nucleus</keyword>
<dbReference type="GO" id="GO:0010629">
    <property type="term" value="P:negative regulation of gene expression"/>
    <property type="evidence" value="ECO:0007669"/>
    <property type="project" value="UniProtKB-ARBA"/>
</dbReference>
<dbReference type="GO" id="GO:0003676">
    <property type="term" value="F:nucleic acid binding"/>
    <property type="evidence" value="ECO:0007669"/>
    <property type="project" value="InterPro"/>
</dbReference>
<feature type="region of interest" description="Disordered" evidence="7">
    <location>
        <begin position="26"/>
        <end position="112"/>
    </location>
</feature>
<organism evidence="9 10">
    <name type="scientific">Bifiguratus adelaidae</name>
    <dbReference type="NCBI Taxonomy" id="1938954"/>
    <lineage>
        <taxon>Eukaryota</taxon>
        <taxon>Fungi</taxon>
        <taxon>Fungi incertae sedis</taxon>
        <taxon>Mucoromycota</taxon>
        <taxon>Mucoromycotina</taxon>
        <taxon>Endogonomycetes</taxon>
        <taxon>Endogonales</taxon>
        <taxon>Endogonales incertae sedis</taxon>
        <taxon>Bifiguratus</taxon>
    </lineage>
</organism>
<dbReference type="PANTHER" id="PTHR12801">
    <property type="entry name" value="RNA EXONUCLEASE REXO1 / RECO3 FAMILY MEMBER-RELATED"/>
    <property type="match status" value="1"/>
</dbReference>
<dbReference type="InterPro" id="IPR012337">
    <property type="entry name" value="RNaseH-like_sf"/>
</dbReference>
<reference evidence="9 10" key="1">
    <citation type="journal article" date="2017" name="Mycologia">
        <title>Bifiguratus adelaidae, gen. et sp. nov., a new member of Mucoromycotina in endophytic and soil-dwelling habitats.</title>
        <authorList>
            <person name="Torres-Cruz T.J."/>
            <person name="Billingsley Tobias T.L."/>
            <person name="Almatruk M."/>
            <person name="Hesse C."/>
            <person name="Kuske C.R."/>
            <person name="Desiro A."/>
            <person name="Benucci G.M."/>
            <person name="Bonito G."/>
            <person name="Stajich J.E."/>
            <person name="Dunlap C."/>
            <person name="Arnold A.E."/>
            <person name="Porras-Alfaro A."/>
        </authorList>
    </citation>
    <scope>NUCLEOTIDE SEQUENCE [LARGE SCALE GENOMIC DNA]</scope>
    <source>
        <strain evidence="9 10">AZ0501</strain>
    </source>
</reference>
<evidence type="ECO:0000256" key="4">
    <source>
        <dbReference type="ARBA" id="ARBA00022801"/>
    </source>
</evidence>
<dbReference type="InterPro" id="IPR047021">
    <property type="entry name" value="REXO1/3/4-like"/>
</dbReference>
<dbReference type="FunFam" id="3.30.420.10:FF:000031">
    <property type="entry name" value="RNA exonuclease 1"/>
    <property type="match status" value="1"/>
</dbReference>
<evidence type="ECO:0000256" key="3">
    <source>
        <dbReference type="ARBA" id="ARBA00022722"/>
    </source>
</evidence>
<dbReference type="InterPro" id="IPR013520">
    <property type="entry name" value="Ribonucl_H"/>
</dbReference>
<accession>A0A261XVF7</accession>
<feature type="compositionally biased region" description="Polar residues" evidence="7">
    <location>
        <begin position="93"/>
        <end position="103"/>
    </location>
</feature>
<gene>
    <name evidence="9" type="ORF">BZG36_04387</name>
</gene>
<evidence type="ECO:0000256" key="5">
    <source>
        <dbReference type="ARBA" id="ARBA00022839"/>
    </source>
</evidence>
<name>A0A261XVF7_9FUNG</name>
<evidence type="ECO:0000313" key="10">
    <source>
        <dbReference type="Proteomes" id="UP000242875"/>
    </source>
</evidence>
<comment type="caution">
    <text evidence="9">The sequence shown here is derived from an EMBL/GenBank/DDBJ whole genome shotgun (WGS) entry which is preliminary data.</text>
</comment>
<sequence length="620" mass="68272">MPGEGARQFKIRCPSSIGDRICLTPGCPFLHGSEAEEEEAKTAQQSRKNGPTGVHYPAAITATKRSATELDTPSKEQDEKRRKNRVVERSTERQGQTFQQPQQDADRFQTARDRVDAVAISAKPAPRAEPTDPASLLMQTSSSKTFVQSVNIPHRANTSADTASTLTASATTVTQTLTPSKEETLSEKMPSQARHGLPNHLSTKISSSVKRVAHAMEGNGGPGKPPLLVPNAQAHTAHKTRQTIVNHYYNLFRHIYERVQQDLPEDLPAKHALLQEERILNATTNTASYKTMAATILGRLKKRPQATTMQAGIGLDGDVGKYETVGGDHVPTPPKDVPSEVRKVLARVHGHDLASLVLSLNDQKTMGYPLPETIRPKYTIVHLGPAQGSSTILHQQKEKCDRCGMTFVVKQELTQEDYKVCTYHWGPLRVNRNQVADDADLHNLLPFVDTADPSIPDGSHALDIIALDCEMGYTTIGMELIRLSVIDMKEEAVLDTLVRPTHPVLDLNSRFSGVTSLDGAIEFHLARQKLMALLQKSTIIIGHGLENDLRALRLLHGRVIDTVKLYPHPGGLPYRHSLKNLARKYLKIFIQNDVDAAGHDSAEDARAALELVALKVQKRT</sequence>
<proteinExistence type="inferred from homology"/>
<dbReference type="InterPro" id="IPR034922">
    <property type="entry name" value="REX1-like_exo"/>
</dbReference>
<dbReference type="Proteomes" id="UP000242875">
    <property type="component" value="Unassembled WGS sequence"/>
</dbReference>
<comment type="subcellular location">
    <subcellularLocation>
        <location evidence="1">Nucleus</location>
    </subcellularLocation>
</comment>
<keyword evidence="10" id="KW-1185">Reference proteome</keyword>
<dbReference type="SUPFAM" id="SSF53098">
    <property type="entry name" value="Ribonuclease H-like"/>
    <property type="match status" value="1"/>
</dbReference>
<feature type="region of interest" description="Disordered" evidence="7">
    <location>
        <begin position="177"/>
        <end position="200"/>
    </location>
</feature>
<dbReference type="GO" id="GO:0004527">
    <property type="term" value="F:exonuclease activity"/>
    <property type="evidence" value="ECO:0007669"/>
    <property type="project" value="UniProtKB-KW"/>
</dbReference>
<dbReference type="GO" id="GO:0005634">
    <property type="term" value="C:nucleus"/>
    <property type="evidence" value="ECO:0007669"/>
    <property type="project" value="UniProtKB-SubCell"/>
</dbReference>
<evidence type="ECO:0000256" key="1">
    <source>
        <dbReference type="ARBA" id="ARBA00004123"/>
    </source>
</evidence>
<dbReference type="OrthoDB" id="8191639at2759"/>
<dbReference type="InterPro" id="IPR036397">
    <property type="entry name" value="RNaseH_sf"/>
</dbReference>
<keyword evidence="3" id="KW-0540">Nuclease</keyword>
<evidence type="ECO:0000256" key="7">
    <source>
        <dbReference type="SAM" id="MobiDB-lite"/>
    </source>
</evidence>
<evidence type="ECO:0000256" key="6">
    <source>
        <dbReference type="ARBA" id="ARBA00023242"/>
    </source>
</evidence>
<comment type="similarity">
    <text evidence="2">Belongs to the REXO1/REXO3 family.</text>
</comment>
<feature type="compositionally biased region" description="Basic and acidic residues" evidence="7">
    <location>
        <begin position="66"/>
        <end position="92"/>
    </location>
</feature>
<evidence type="ECO:0000313" key="9">
    <source>
        <dbReference type="EMBL" id="OZJ02347.1"/>
    </source>
</evidence>
<dbReference type="EMBL" id="MVBO01000161">
    <property type="protein sequence ID" value="OZJ02347.1"/>
    <property type="molecule type" value="Genomic_DNA"/>
</dbReference>
<dbReference type="CDD" id="cd06145">
    <property type="entry name" value="REX1_like"/>
    <property type="match status" value="1"/>
</dbReference>
<keyword evidence="5" id="KW-0269">Exonuclease</keyword>
<keyword evidence="4" id="KW-0378">Hydrolase</keyword>
<feature type="domain" description="Exonuclease" evidence="8">
    <location>
        <begin position="463"/>
        <end position="620"/>
    </location>
</feature>
<dbReference type="SMART" id="SM00479">
    <property type="entry name" value="EXOIII"/>
    <property type="match status" value="1"/>
</dbReference>
<dbReference type="PANTHER" id="PTHR12801:SF115">
    <property type="entry name" value="FI18136P1-RELATED"/>
    <property type="match status" value="1"/>
</dbReference>
<evidence type="ECO:0000256" key="2">
    <source>
        <dbReference type="ARBA" id="ARBA00006357"/>
    </source>
</evidence>
<evidence type="ECO:0000259" key="8">
    <source>
        <dbReference type="SMART" id="SM00479"/>
    </source>
</evidence>